<gene>
    <name evidence="3" type="ORF">METZ01_LOCUS365624</name>
</gene>
<proteinExistence type="predicted"/>
<dbReference type="SUPFAM" id="SSF69065">
    <property type="entry name" value="RNase III domain-like"/>
    <property type="match status" value="1"/>
</dbReference>
<feature type="domain" description="RNase III" evidence="2">
    <location>
        <begin position="1"/>
        <end position="97"/>
    </location>
</feature>
<feature type="non-terminal residue" evidence="3">
    <location>
        <position position="97"/>
    </location>
</feature>
<dbReference type="Pfam" id="PF14622">
    <property type="entry name" value="Ribonucleas_3_3"/>
    <property type="match status" value="1"/>
</dbReference>
<organism evidence="3">
    <name type="scientific">marine metagenome</name>
    <dbReference type="NCBI Taxonomy" id="408172"/>
    <lineage>
        <taxon>unclassified sequences</taxon>
        <taxon>metagenomes</taxon>
        <taxon>ecological metagenomes</taxon>
    </lineage>
</organism>
<dbReference type="InterPro" id="IPR000999">
    <property type="entry name" value="RNase_III_dom"/>
</dbReference>
<dbReference type="GO" id="GO:0006396">
    <property type="term" value="P:RNA processing"/>
    <property type="evidence" value="ECO:0007669"/>
    <property type="project" value="InterPro"/>
</dbReference>
<accession>A0A382SS46</accession>
<dbReference type="InterPro" id="IPR036389">
    <property type="entry name" value="RNase_III_sf"/>
</dbReference>
<dbReference type="PROSITE" id="PS50142">
    <property type="entry name" value="RNASE_3_2"/>
    <property type="match status" value="1"/>
</dbReference>
<name>A0A382SS46_9ZZZZ</name>
<protein>
    <recommendedName>
        <fullName evidence="2">RNase III domain-containing protein</fullName>
    </recommendedName>
</protein>
<dbReference type="AlphaFoldDB" id="A0A382SS46"/>
<reference evidence="3" key="1">
    <citation type="submission" date="2018-05" db="EMBL/GenBank/DDBJ databases">
        <authorList>
            <person name="Lanie J.A."/>
            <person name="Ng W.-L."/>
            <person name="Kazmierczak K.M."/>
            <person name="Andrzejewski T.M."/>
            <person name="Davidsen T.M."/>
            <person name="Wayne K.J."/>
            <person name="Tettelin H."/>
            <person name="Glass J.I."/>
            <person name="Rusch D."/>
            <person name="Podicherti R."/>
            <person name="Tsui H.-C.T."/>
            <person name="Winkler M.E."/>
        </authorList>
    </citation>
    <scope>NUCLEOTIDE SEQUENCE</scope>
</reference>
<dbReference type="EMBL" id="UINC01131206">
    <property type="protein sequence ID" value="SVD12770.1"/>
    <property type="molecule type" value="Genomic_DNA"/>
</dbReference>
<dbReference type="PROSITE" id="PS00517">
    <property type="entry name" value="RNASE_3_1"/>
    <property type="match status" value="1"/>
</dbReference>
<dbReference type="Gene3D" id="1.10.1520.10">
    <property type="entry name" value="Ribonuclease III domain"/>
    <property type="match status" value="1"/>
</dbReference>
<sequence length="97" mass="11082">MKNKSLLIEALTHKSANHEYNNEKLEFLGDRVIGLVLSNKLFDIYPKETEGVLDKRFAKLVNRKTCASIGWSIGIKDFIIMGDTKKSINRKDEKILS</sequence>
<dbReference type="CDD" id="cd00593">
    <property type="entry name" value="RIBOc"/>
    <property type="match status" value="1"/>
</dbReference>
<dbReference type="PANTHER" id="PTHR14950">
    <property type="entry name" value="DICER-RELATED"/>
    <property type="match status" value="1"/>
</dbReference>
<dbReference type="GO" id="GO:0004525">
    <property type="term" value="F:ribonuclease III activity"/>
    <property type="evidence" value="ECO:0007669"/>
    <property type="project" value="InterPro"/>
</dbReference>
<dbReference type="SMART" id="SM00535">
    <property type="entry name" value="RIBOc"/>
    <property type="match status" value="1"/>
</dbReference>
<evidence type="ECO:0000313" key="3">
    <source>
        <dbReference type="EMBL" id="SVD12770.1"/>
    </source>
</evidence>
<keyword evidence="1" id="KW-0378">Hydrolase</keyword>
<evidence type="ECO:0000259" key="2">
    <source>
        <dbReference type="PROSITE" id="PS50142"/>
    </source>
</evidence>
<evidence type="ECO:0000256" key="1">
    <source>
        <dbReference type="ARBA" id="ARBA00022801"/>
    </source>
</evidence>